<name>A0A263BVB9_9BACI</name>
<feature type="transmembrane region" description="Helical" evidence="1">
    <location>
        <begin position="72"/>
        <end position="99"/>
    </location>
</feature>
<accession>A0A263BVB9</accession>
<dbReference type="RefSeq" id="WP_094922670.1">
    <property type="nucleotide sequence ID" value="NZ_NPIA01000002.1"/>
</dbReference>
<dbReference type="AlphaFoldDB" id="A0A263BVB9"/>
<keyword evidence="1" id="KW-1133">Transmembrane helix</keyword>
<proteinExistence type="predicted"/>
<dbReference type="EMBL" id="NPIA01000002">
    <property type="protein sequence ID" value="OZM57703.1"/>
    <property type="molecule type" value="Genomic_DNA"/>
</dbReference>
<dbReference type="PANTHER" id="PTHR40040:SF1">
    <property type="entry name" value="MEMBRANE PROTEIN"/>
    <property type="match status" value="1"/>
</dbReference>
<comment type="caution">
    <text evidence="2">The sequence shown here is derived from an EMBL/GenBank/DDBJ whole genome shotgun (WGS) entry which is preliminary data.</text>
</comment>
<protein>
    <recommendedName>
        <fullName evidence="4">DUF4190 domain-containing protein</fullName>
    </recommendedName>
</protein>
<dbReference type="InterPro" id="IPR055338">
    <property type="entry name" value="YqfX-like"/>
</dbReference>
<organism evidence="2 3">
    <name type="scientific">Lottiidibacillus patelloidae</name>
    <dbReference type="NCBI Taxonomy" id="2670334"/>
    <lineage>
        <taxon>Bacteria</taxon>
        <taxon>Bacillati</taxon>
        <taxon>Bacillota</taxon>
        <taxon>Bacilli</taxon>
        <taxon>Bacillales</taxon>
        <taxon>Bacillaceae</taxon>
        <taxon>Lottiidibacillus</taxon>
    </lineage>
</organism>
<sequence>MNNEERRLRQDIGIDERDSINELDEEMATEIAPSPVAYNRPVLQNPEEERPLTEKAVETGDDEAVGGRGMGILALVLSILSLFMAPIILGAAGIIIGFIARRRGAAALGAWSIGLGILSIVTRLLISPFI</sequence>
<gene>
    <name evidence="2" type="ORF">CIB95_04880</name>
</gene>
<keyword evidence="3" id="KW-1185">Reference proteome</keyword>
<keyword evidence="1" id="KW-0812">Transmembrane</keyword>
<evidence type="ECO:0000313" key="3">
    <source>
        <dbReference type="Proteomes" id="UP000217083"/>
    </source>
</evidence>
<reference evidence="3" key="1">
    <citation type="submission" date="2017-08" db="EMBL/GenBank/DDBJ databases">
        <authorList>
            <person name="Huang Z."/>
        </authorList>
    </citation>
    <scope>NUCLEOTIDE SEQUENCE [LARGE SCALE GENOMIC DNA]</scope>
    <source>
        <strain evidence="3">SA5d-4</strain>
    </source>
</reference>
<keyword evidence="1" id="KW-0472">Membrane</keyword>
<evidence type="ECO:0000313" key="2">
    <source>
        <dbReference type="EMBL" id="OZM57703.1"/>
    </source>
</evidence>
<evidence type="ECO:0000256" key="1">
    <source>
        <dbReference type="SAM" id="Phobius"/>
    </source>
</evidence>
<dbReference type="Proteomes" id="UP000217083">
    <property type="component" value="Unassembled WGS sequence"/>
</dbReference>
<dbReference type="PANTHER" id="PTHR40040">
    <property type="entry name" value="SMALL HYDROPHOBIC PROTEIN-RELATED"/>
    <property type="match status" value="1"/>
</dbReference>
<feature type="transmembrane region" description="Helical" evidence="1">
    <location>
        <begin position="105"/>
        <end position="126"/>
    </location>
</feature>
<reference evidence="2 3" key="2">
    <citation type="submission" date="2017-09" db="EMBL/GenBank/DDBJ databases">
        <title>Bacillus patelloidae sp. nov., isolated from the intestinal tract of a marine limpet.</title>
        <authorList>
            <person name="Liu R."/>
            <person name="Dong C."/>
            <person name="Shao Z."/>
        </authorList>
    </citation>
    <scope>NUCLEOTIDE SEQUENCE [LARGE SCALE GENOMIC DNA]</scope>
    <source>
        <strain evidence="2 3">SA5d-4</strain>
    </source>
</reference>
<evidence type="ECO:0008006" key="4">
    <source>
        <dbReference type="Google" id="ProtNLM"/>
    </source>
</evidence>